<dbReference type="EMBL" id="CP065745">
    <property type="protein sequence ID" value="QPR55004.1"/>
    <property type="molecule type" value="Genomic_DNA"/>
</dbReference>
<gene>
    <name evidence="3" type="ORF">I6G90_00705</name>
    <name evidence="4" type="ORF">RY972_15665</name>
</gene>
<dbReference type="AlphaFoldDB" id="A0A0T6TXD0"/>
<dbReference type="RefSeq" id="WP_042063537.1">
    <property type="nucleotide sequence ID" value="NZ_CAWMDO010000121.1"/>
</dbReference>
<feature type="chain" id="PRO_5015044698" description="DUF1090 domain-containing protein" evidence="2">
    <location>
        <begin position="20"/>
        <end position="127"/>
    </location>
</feature>
<organism evidence="3 5">
    <name type="scientific">Aeromonas allosaccharophila</name>
    <dbReference type="NCBI Taxonomy" id="656"/>
    <lineage>
        <taxon>Bacteria</taxon>
        <taxon>Pseudomonadati</taxon>
        <taxon>Pseudomonadota</taxon>
        <taxon>Gammaproteobacteria</taxon>
        <taxon>Aeromonadales</taxon>
        <taxon>Aeromonadaceae</taxon>
        <taxon>Aeromonas</taxon>
    </lineage>
</organism>
<keyword evidence="2" id="KW-0732">Signal</keyword>
<keyword evidence="6" id="KW-1185">Reference proteome</keyword>
<accession>A0A0T6TXD0</accession>
<dbReference type="KEGG" id="aall:I6G90_00705"/>
<dbReference type="Proteomes" id="UP001302667">
    <property type="component" value="Chromosome"/>
</dbReference>
<evidence type="ECO:0000256" key="2">
    <source>
        <dbReference type="SAM" id="SignalP"/>
    </source>
</evidence>
<reference evidence="4 6" key="2">
    <citation type="submission" date="2023-10" db="EMBL/GenBank/DDBJ databases">
        <title>Genome analysis of psychrotrophic aerobic bacterium Aeromonas allosaccharophila BIM B-1809 isolated from infected fish.</title>
        <authorList>
            <person name="Leanovich S.I."/>
            <person name="Sidarenka A.V."/>
            <person name="Akhremchuk A.E."/>
            <person name="Sikolenko M.A."/>
            <person name="Valentovich L.N."/>
        </authorList>
    </citation>
    <scope>NUCLEOTIDE SEQUENCE [LARGE SCALE GENOMIC DNA]</scope>
    <source>
        <strain evidence="4 6">BIM B-1809</strain>
    </source>
</reference>
<name>A0A0T6TXD0_9GAMM</name>
<proteinExistence type="predicted"/>
<dbReference type="GeneID" id="60784081"/>
<evidence type="ECO:0008006" key="7">
    <source>
        <dbReference type="Google" id="ProtNLM"/>
    </source>
</evidence>
<evidence type="ECO:0000313" key="3">
    <source>
        <dbReference type="EMBL" id="QPR55004.1"/>
    </source>
</evidence>
<dbReference type="Proteomes" id="UP000595101">
    <property type="component" value="Chromosome"/>
</dbReference>
<sequence length="127" mass="13630">MRAWVLSLSLGLLSVGVQAKSVLQPECNLDKALKNEAMGASVGVKGRCDTEMLMRQQKEKAKDELKNGTADLRDKASDSVQGVRDDVNATQRKADKAEDQLKKAHKDVKAVANDPLKAAATAVINNG</sequence>
<evidence type="ECO:0000256" key="1">
    <source>
        <dbReference type="SAM" id="MobiDB-lite"/>
    </source>
</evidence>
<feature type="signal peptide" evidence="2">
    <location>
        <begin position="1"/>
        <end position="19"/>
    </location>
</feature>
<protein>
    <recommendedName>
        <fullName evidence="7">DUF1090 domain-containing protein</fullName>
    </recommendedName>
</protein>
<evidence type="ECO:0000313" key="4">
    <source>
        <dbReference type="EMBL" id="WOE65477.1"/>
    </source>
</evidence>
<dbReference type="EMBL" id="CP136584">
    <property type="protein sequence ID" value="WOE65477.1"/>
    <property type="molecule type" value="Genomic_DNA"/>
</dbReference>
<reference evidence="3 5" key="1">
    <citation type="submission" date="2020-12" db="EMBL/GenBank/DDBJ databases">
        <title>FDA dAtabase for Regulatory Grade micrObial Sequences (FDA-ARGOS): Supporting development and validation of Infectious Disease Dx tests.</title>
        <authorList>
            <person name="Sproer C."/>
            <person name="Gronow S."/>
            <person name="Severitt S."/>
            <person name="Schroder I."/>
            <person name="Tallon L."/>
            <person name="Sadzewicz L."/>
            <person name="Zhao X."/>
            <person name="Boylan J."/>
            <person name="Ott S."/>
            <person name="Bowen H."/>
            <person name="Vavikolanu K."/>
            <person name="Mehta A."/>
            <person name="Aluvathingal J."/>
            <person name="Nadendla S."/>
            <person name="Lowell S."/>
            <person name="Myers T."/>
            <person name="Yan Y."/>
            <person name="Sichtig H."/>
        </authorList>
    </citation>
    <scope>NUCLEOTIDE SEQUENCE [LARGE SCALE GENOMIC DNA]</scope>
    <source>
        <strain evidence="3 5">FDAARGOS_933</strain>
    </source>
</reference>
<feature type="region of interest" description="Disordered" evidence="1">
    <location>
        <begin position="58"/>
        <end position="100"/>
    </location>
</feature>
<evidence type="ECO:0000313" key="5">
    <source>
        <dbReference type="Proteomes" id="UP000595101"/>
    </source>
</evidence>
<evidence type="ECO:0000313" key="6">
    <source>
        <dbReference type="Proteomes" id="UP001302667"/>
    </source>
</evidence>